<reference evidence="5" key="2">
    <citation type="submission" date="2025-04" db="UniProtKB">
        <authorList>
            <consortium name="RefSeq"/>
        </authorList>
    </citation>
    <scope>IDENTIFICATION</scope>
</reference>
<dbReference type="EnsemblMetazoa" id="XM_017116373.1">
    <property type="protein sequence ID" value="XP_016971862.1"/>
    <property type="gene ID" value="LOC108039378"/>
</dbReference>
<keyword evidence="1" id="KW-0175">Coiled coil</keyword>
<keyword evidence="4" id="KW-1185">Reference proteome</keyword>
<feature type="region of interest" description="Disordered" evidence="2">
    <location>
        <begin position="63"/>
        <end position="84"/>
    </location>
</feature>
<evidence type="ECO:0000313" key="5">
    <source>
        <dbReference type="RefSeq" id="XP_016971862.1"/>
    </source>
</evidence>
<dbReference type="Proteomes" id="UP001652680">
    <property type="component" value="Unassembled WGS sequence"/>
</dbReference>
<dbReference type="OrthoDB" id="7858329at2759"/>
<feature type="coiled-coil region" evidence="1">
    <location>
        <begin position="174"/>
        <end position="201"/>
    </location>
</feature>
<feature type="compositionally biased region" description="Acidic residues" evidence="2">
    <location>
        <begin position="134"/>
        <end position="151"/>
    </location>
</feature>
<feature type="compositionally biased region" description="Acidic residues" evidence="2">
    <location>
        <begin position="75"/>
        <end position="84"/>
    </location>
</feature>
<protein>
    <submittedName>
        <fullName evidence="5">Uncharacterized protein LOC108039378</fullName>
    </submittedName>
</protein>
<organism evidence="5">
    <name type="scientific">Drosophila rhopaloa</name>
    <name type="common">Fruit fly</name>
    <dbReference type="NCBI Taxonomy" id="1041015"/>
    <lineage>
        <taxon>Eukaryota</taxon>
        <taxon>Metazoa</taxon>
        <taxon>Ecdysozoa</taxon>
        <taxon>Arthropoda</taxon>
        <taxon>Hexapoda</taxon>
        <taxon>Insecta</taxon>
        <taxon>Pterygota</taxon>
        <taxon>Neoptera</taxon>
        <taxon>Endopterygota</taxon>
        <taxon>Diptera</taxon>
        <taxon>Brachycera</taxon>
        <taxon>Muscomorpha</taxon>
        <taxon>Ephydroidea</taxon>
        <taxon>Drosophilidae</taxon>
        <taxon>Drosophila</taxon>
        <taxon>Sophophora</taxon>
    </lineage>
</organism>
<accession>A0A6P4E1T4</accession>
<evidence type="ECO:0000256" key="2">
    <source>
        <dbReference type="SAM" id="MobiDB-lite"/>
    </source>
</evidence>
<name>A0A6P4E1T4_DRORH</name>
<feature type="region of interest" description="Disordered" evidence="2">
    <location>
        <begin position="129"/>
        <end position="152"/>
    </location>
</feature>
<dbReference type="GeneID" id="108039378"/>
<gene>
    <name evidence="5" type="primary">LOC108039378</name>
    <name evidence="3" type="synonym">108039378</name>
</gene>
<evidence type="ECO:0000313" key="4">
    <source>
        <dbReference type="Proteomes" id="UP001652680"/>
    </source>
</evidence>
<reference evidence="3" key="3">
    <citation type="submission" date="2025-05" db="UniProtKB">
        <authorList>
            <consortium name="EnsemblMetazoa"/>
        </authorList>
    </citation>
    <scope>IDENTIFICATION</scope>
</reference>
<dbReference type="RefSeq" id="XP_016971862.1">
    <property type="nucleotide sequence ID" value="XM_017116373.1"/>
</dbReference>
<dbReference type="OMA" id="CIQRAQH"/>
<dbReference type="Pfam" id="PF15960">
    <property type="entry name" value="DUF4763"/>
    <property type="match status" value="1"/>
</dbReference>
<dbReference type="AlphaFoldDB" id="A0A6P4E1T4"/>
<dbReference type="InterPro" id="IPR031883">
    <property type="entry name" value="DUF4763"/>
</dbReference>
<evidence type="ECO:0000256" key="1">
    <source>
        <dbReference type="SAM" id="Coils"/>
    </source>
</evidence>
<reference evidence="4" key="1">
    <citation type="journal article" date="2021" name="Elife">
        <title>Highly contiguous assemblies of 101 drosophilid genomes.</title>
        <authorList>
            <person name="Kim B.Y."/>
            <person name="Wang J.R."/>
            <person name="Miller D.E."/>
            <person name="Barmina O."/>
            <person name="Delaney E."/>
            <person name="Thompson A."/>
            <person name="Comeault A.A."/>
            <person name="Peede D."/>
            <person name="D'Agostino E.R."/>
            <person name="Pelaez J."/>
            <person name="Aguilar J.M."/>
            <person name="Haji D."/>
            <person name="Matsunaga T."/>
            <person name="Armstrong E.E."/>
            <person name="Zych M."/>
            <person name="Ogawa Y."/>
            <person name="Stamenkovic-Radak M."/>
            <person name="Jelic M."/>
            <person name="Veselinovic M.S."/>
            <person name="Tanaskovic M."/>
            <person name="Eric P."/>
            <person name="Gao J.J."/>
            <person name="Katoh T.K."/>
            <person name="Toda M.J."/>
            <person name="Watabe H."/>
            <person name="Watada M."/>
            <person name="Davis J.S."/>
            <person name="Moyle L.C."/>
            <person name="Manoli G."/>
            <person name="Bertolini E."/>
            <person name="Kostal V."/>
            <person name="Hawley R.S."/>
            <person name="Takahashi A."/>
            <person name="Jones C.D."/>
            <person name="Price D.K."/>
            <person name="Whiteman N."/>
            <person name="Kopp A."/>
            <person name="Matute D.R."/>
            <person name="Petrov D.A."/>
        </authorList>
    </citation>
    <scope>NUCLEOTIDE SEQUENCE [LARGE SCALE GENOMIC DNA]</scope>
</reference>
<sequence length="340" mass="39273">MEKMTVVDPNGGDSMEYMLDEELDLLGELGDCHKTNLADIDVIARTTAKCHLFSGRMISMVSQGPMKGASRTEAEDTDSQEEESDLLHLGLDEEDMSTSDEESKTLHAIQSLDRILQRIDILQSHIRRRQELESGSDESQTEEHVEPEDCSGLDPDQAEIRCIIRAQHHIQCQITELLCRYENLRTMMRRLSQRWKCLERQILEIRGHNQVHLEWTQESANDLSNCQHRHRSLAAVKLTKKMALLVTKTNMSSGFRYSRRYVRRALLSRHINDFHYEIEELKLLSEDICCKIDQRLEKIKIKANKMGLLNSPSPRRSSVVTEVNEVFSVQRNTNPKVMVK</sequence>
<evidence type="ECO:0000313" key="3">
    <source>
        <dbReference type="EnsemblMetazoa" id="XP_016971862.1"/>
    </source>
</evidence>
<proteinExistence type="predicted"/>